<evidence type="ECO:0000313" key="1">
    <source>
        <dbReference type="EMBL" id="NHN32611.1"/>
    </source>
</evidence>
<name>A0ABX0JBG6_9BACL</name>
<protein>
    <submittedName>
        <fullName evidence="1">Uncharacterized protein</fullName>
    </submittedName>
</protein>
<proteinExistence type="predicted"/>
<gene>
    <name evidence="1" type="ORF">G9U52_22535</name>
</gene>
<dbReference type="EMBL" id="JAAOIW010000009">
    <property type="protein sequence ID" value="NHN32611.1"/>
    <property type="molecule type" value="Genomic_DNA"/>
</dbReference>
<organism evidence="1 2">
    <name type="scientific">Paenibacillus agricola</name>
    <dbReference type="NCBI Taxonomy" id="2716264"/>
    <lineage>
        <taxon>Bacteria</taxon>
        <taxon>Bacillati</taxon>
        <taxon>Bacillota</taxon>
        <taxon>Bacilli</taxon>
        <taxon>Bacillales</taxon>
        <taxon>Paenibacillaceae</taxon>
        <taxon>Paenibacillus</taxon>
    </lineage>
</organism>
<dbReference type="RefSeq" id="WP_166152911.1">
    <property type="nucleotide sequence ID" value="NZ_JAAOIW010000009.1"/>
</dbReference>
<evidence type="ECO:0000313" key="2">
    <source>
        <dbReference type="Proteomes" id="UP001165962"/>
    </source>
</evidence>
<dbReference type="Proteomes" id="UP001165962">
    <property type="component" value="Unassembled WGS sequence"/>
</dbReference>
<comment type="caution">
    <text evidence="1">The sequence shown here is derived from an EMBL/GenBank/DDBJ whole genome shotgun (WGS) entry which is preliminary data.</text>
</comment>
<sequence>MIRNQTKIKLPRLISDGMVIQRNAQVNIWCWAPAGEVIAVHFMGKSVDAQVKATFFLGNVVDKDTVYINGNIIV</sequence>
<keyword evidence="2" id="KW-1185">Reference proteome</keyword>
<accession>A0ABX0JBG6</accession>
<reference evidence="1" key="1">
    <citation type="submission" date="2020-03" db="EMBL/GenBank/DDBJ databases">
        <title>Draft sequencing of Paenibacilllus sp. S3N08.</title>
        <authorList>
            <person name="Kim D.-U."/>
        </authorList>
    </citation>
    <scope>NUCLEOTIDE SEQUENCE</scope>
    <source>
        <strain evidence="1">S3N08</strain>
    </source>
</reference>